<keyword evidence="10" id="KW-1185">Reference proteome</keyword>
<dbReference type="Pfam" id="PF00825">
    <property type="entry name" value="Ribonuclease_P"/>
    <property type="match status" value="1"/>
</dbReference>
<evidence type="ECO:0000313" key="9">
    <source>
        <dbReference type="EMBL" id="QGU00610.1"/>
    </source>
</evidence>
<dbReference type="AlphaFoldDB" id="A0A6I6DL77"/>
<dbReference type="Proteomes" id="UP000426444">
    <property type="component" value="Chromosome"/>
</dbReference>
<protein>
    <recommendedName>
        <fullName evidence="7 8">Ribonuclease P protein component</fullName>
        <shortName evidence="7">RNase P protein</shortName>
        <shortName evidence="7">RNaseP protein</shortName>
        <ecNumber evidence="7 8">3.1.26.5</ecNumber>
    </recommendedName>
    <alternativeName>
        <fullName evidence="7">Protein C5</fullName>
    </alternativeName>
</protein>
<comment type="subunit">
    <text evidence="7">Consists of a catalytic RNA component (M1 or rnpB) and a protein subunit.</text>
</comment>
<dbReference type="GO" id="GO:0000049">
    <property type="term" value="F:tRNA binding"/>
    <property type="evidence" value="ECO:0007669"/>
    <property type="project" value="UniProtKB-UniRule"/>
</dbReference>
<dbReference type="SUPFAM" id="SSF54211">
    <property type="entry name" value="Ribosomal protein S5 domain 2-like"/>
    <property type="match status" value="1"/>
</dbReference>
<evidence type="ECO:0000256" key="6">
    <source>
        <dbReference type="ARBA" id="ARBA00022884"/>
    </source>
</evidence>
<keyword evidence="2 7" id="KW-0819">tRNA processing</keyword>
<evidence type="ECO:0000256" key="8">
    <source>
        <dbReference type="NCBIfam" id="TIGR00188"/>
    </source>
</evidence>
<proteinExistence type="inferred from homology"/>
<dbReference type="PROSITE" id="PS00648">
    <property type="entry name" value="RIBONUCLEASE_P"/>
    <property type="match status" value="1"/>
</dbReference>
<dbReference type="HAMAP" id="MF_00227">
    <property type="entry name" value="RNase_P"/>
    <property type="match status" value="1"/>
</dbReference>
<evidence type="ECO:0000256" key="4">
    <source>
        <dbReference type="ARBA" id="ARBA00022759"/>
    </source>
</evidence>
<comment type="function">
    <text evidence="1 7">RNaseP catalyzes the removal of the 5'-leader sequence from pre-tRNA to produce the mature 5'-terminus. It can also cleave other RNA substrates such as 4.5S RNA. The protein component plays an auxiliary but essential role in vivo by binding to the 5'-leader sequence and broadening the substrate specificity of the ribozyme.</text>
</comment>
<accession>A0A6I6DL77</accession>
<name>A0A6I6DL77_9FIRM</name>
<dbReference type="InterPro" id="IPR000100">
    <property type="entry name" value="RNase_P"/>
</dbReference>
<evidence type="ECO:0000256" key="7">
    <source>
        <dbReference type="HAMAP-Rule" id="MF_00227"/>
    </source>
</evidence>
<dbReference type="InterPro" id="IPR014721">
    <property type="entry name" value="Ribsml_uS5_D2-typ_fold_subgr"/>
</dbReference>
<keyword evidence="5 7" id="KW-0378">Hydrolase</keyword>
<comment type="similarity">
    <text evidence="7">Belongs to the RnpA family.</text>
</comment>
<dbReference type="InterPro" id="IPR020539">
    <property type="entry name" value="RNase_P_CS"/>
</dbReference>
<dbReference type="GO" id="GO:0001682">
    <property type="term" value="P:tRNA 5'-leader removal"/>
    <property type="evidence" value="ECO:0007669"/>
    <property type="project" value="UniProtKB-UniRule"/>
</dbReference>
<dbReference type="KEGG" id="salq:SYNTR_2016"/>
<dbReference type="Gene3D" id="3.30.230.10">
    <property type="match status" value="1"/>
</dbReference>
<keyword evidence="3 7" id="KW-0540">Nuclease</keyword>
<keyword evidence="6 7" id="KW-0694">RNA-binding</keyword>
<dbReference type="PANTHER" id="PTHR33992:SF1">
    <property type="entry name" value="RIBONUCLEASE P PROTEIN COMPONENT"/>
    <property type="match status" value="1"/>
</dbReference>
<dbReference type="RefSeq" id="WP_156204374.1">
    <property type="nucleotide sequence ID" value="NZ_CP046457.1"/>
</dbReference>
<keyword evidence="4 7" id="KW-0255">Endonuclease</keyword>
<evidence type="ECO:0000256" key="1">
    <source>
        <dbReference type="ARBA" id="ARBA00002663"/>
    </source>
</evidence>
<evidence type="ECO:0000256" key="5">
    <source>
        <dbReference type="ARBA" id="ARBA00022801"/>
    </source>
</evidence>
<dbReference type="EC" id="3.1.26.5" evidence="7 8"/>
<organism evidence="9 10">
    <name type="scientific">Candidatus Syntrophocurvum alkaliphilum</name>
    <dbReference type="NCBI Taxonomy" id="2293317"/>
    <lineage>
        <taxon>Bacteria</taxon>
        <taxon>Bacillati</taxon>
        <taxon>Bacillota</taxon>
        <taxon>Clostridia</taxon>
        <taxon>Eubacteriales</taxon>
        <taxon>Syntrophomonadaceae</taxon>
        <taxon>Candidatus Syntrophocurvum</taxon>
    </lineage>
</organism>
<evidence type="ECO:0000256" key="3">
    <source>
        <dbReference type="ARBA" id="ARBA00022722"/>
    </source>
</evidence>
<dbReference type="EMBL" id="CP046457">
    <property type="protein sequence ID" value="QGU00610.1"/>
    <property type="molecule type" value="Genomic_DNA"/>
</dbReference>
<dbReference type="GO" id="GO:0042781">
    <property type="term" value="F:3'-tRNA processing endoribonuclease activity"/>
    <property type="evidence" value="ECO:0007669"/>
    <property type="project" value="TreeGrafter"/>
</dbReference>
<dbReference type="InterPro" id="IPR020568">
    <property type="entry name" value="Ribosomal_Su5_D2-typ_SF"/>
</dbReference>
<evidence type="ECO:0000313" key="10">
    <source>
        <dbReference type="Proteomes" id="UP000426444"/>
    </source>
</evidence>
<comment type="catalytic activity">
    <reaction evidence="7">
        <text>Endonucleolytic cleavage of RNA, removing 5'-extranucleotides from tRNA precursor.</text>
        <dbReference type="EC" id="3.1.26.5"/>
    </reaction>
</comment>
<dbReference type="OrthoDB" id="9810867at2"/>
<dbReference type="GO" id="GO:0030677">
    <property type="term" value="C:ribonuclease P complex"/>
    <property type="evidence" value="ECO:0007669"/>
    <property type="project" value="TreeGrafter"/>
</dbReference>
<dbReference type="PANTHER" id="PTHR33992">
    <property type="entry name" value="RIBONUCLEASE P PROTEIN COMPONENT"/>
    <property type="match status" value="1"/>
</dbReference>
<sequence>MFSKENRISRPKEYNNIYKYGKKRLGRYIILFYIKNNLELNRFGFVASKKIGNAVTRNRAKRIMRSIVRQKVFIKNGYDIVIVTKRNIVGAEFKDIEKDFDKVTQKEGLC</sequence>
<dbReference type="GO" id="GO:0004526">
    <property type="term" value="F:ribonuclease P activity"/>
    <property type="evidence" value="ECO:0007669"/>
    <property type="project" value="UniProtKB-UniRule"/>
</dbReference>
<dbReference type="NCBIfam" id="TIGR00188">
    <property type="entry name" value="rnpA"/>
    <property type="match status" value="1"/>
</dbReference>
<gene>
    <name evidence="7" type="primary">rnpA</name>
    <name evidence="9" type="ORF">SYNTR_2016</name>
</gene>
<evidence type="ECO:0000256" key="2">
    <source>
        <dbReference type="ARBA" id="ARBA00022694"/>
    </source>
</evidence>
<reference evidence="10" key="1">
    <citation type="journal article" date="2019" name="Microbiology">
        <title>Complete Genome Sequence of an Uncultured Bacterium of the Candidate Phylum Bipolaricaulota.</title>
        <authorList>
            <person name="Kadnikov V.V."/>
            <person name="Mardanov A.V."/>
            <person name="Beletsky A.V."/>
            <person name="Frank Y.A."/>
            <person name="Karnachuk O.V."/>
            <person name="Ravin N.V."/>
        </authorList>
    </citation>
    <scope>NUCLEOTIDE SEQUENCE [LARGE SCALE GENOMIC DNA]</scope>
</reference>